<evidence type="ECO:0008006" key="3">
    <source>
        <dbReference type="Google" id="ProtNLM"/>
    </source>
</evidence>
<gene>
    <name evidence="1" type="ORF">SAMN04487995_0598</name>
</gene>
<organism evidence="1 2">
    <name type="scientific">Dyadobacter koreensis</name>
    <dbReference type="NCBI Taxonomy" id="408657"/>
    <lineage>
        <taxon>Bacteria</taxon>
        <taxon>Pseudomonadati</taxon>
        <taxon>Bacteroidota</taxon>
        <taxon>Cytophagia</taxon>
        <taxon>Cytophagales</taxon>
        <taxon>Spirosomataceae</taxon>
        <taxon>Dyadobacter</taxon>
    </lineage>
</organism>
<dbReference type="AlphaFoldDB" id="A0A1H6QK65"/>
<reference evidence="1 2" key="1">
    <citation type="submission" date="2016-10" db="EMBL/GenBank/DDBJ databases">
        <authorList>
            <person name="de Groot N.N."/>
        </authorList>
    </citation>
    <scope>NUCLEOTIDE SEQUENCE [LARGE SCALE GENOMIC DNA]</scope>
    <source>
        <strain evidence="1 2">DSM 19938</strain>
    </source>
</reference>
<name>A0A1H6QK65_9BACT</name>
<accession>A0A1H6QK65</accession>
<dbReference type="OrthoDB" id="3831186at2"/>
<dbReference type="SUPFAM" id="SSF51306">
    <property type="entry name" value="LexA/Signal peptidase"/>
    <property type="match status" value="1"/>
</dbReference>
<proteinExistence type="predicted"/>
<evidence type="ECO:0000313" key="2">
    <source>
        <dbReference type="Proteomes" id="UP000199532"/>
    </source>
</evidence>
<protein>
    <recommendedName>
        <fullName evidence="3">Peptidase S24/S26A/S26B/S26C domain-containing protein</fullName>
    </recommendedName>
</protein>
<keyword evidence="2" id="KW-1185">Reference proteome</keyword>
<dbReference type="EMBL" id="FNXY01000001">
    <property type="protein sequence ID" value="SEI42346.1"/>
    <property type="molecule type" value="Genomic_DNA"/>
</dbReference>
<dbReference type="Proteomes" id="UP000199532">
    <property type="component" value="Unassembled WGS sequence"/>
</dbReference>
<dbReference type="STRING" id="408657.SAMN04487995_0598"/>
<dbReference type="RefSeq" id="WP_090331776.1">
    <property type="nucleotide sequence ID" value="NZ_FNXY01000001.1"/>
</dbReference>
<sequence>MSGFTKDERQQMLAKENIESNAIDLGFIDGDYETFTSKNGNEYSVISDNNYLLTVKLVSQKAYAGYLAGFSQAEYLKELPSLQTSVKNFHNGTYRAFEVKGDSMDCDKKYAIQEGDIAIGRQLHQEMWKYKLHIHDYKEWIIVHDGGIIIKHISAHDVENGVIHCVSYNDDKMIYPDFDLNLKDVYELYNVIKIEKFR</sequence>
<evidence type="ECO:0000313" key="1">
    <source>
        <dbReference type="EMBL" id="SEI42346.1"/>
    </source>
</evidence>
<dbReference type="InterPro" id="IPR036286">
    <property type="entry name" value="LexA/Signal_pep-like_sf"/>
</dbReference>
<dbReference type="Gene3D" id="2.10.109.10">
    <property type="entry name" value="Umud Fragment, subunit A"/>
    <property type="match status" value="1"/>
</dbReference>